<name>A0ABR6NHT2_9SPHN</name>
<dbReference type="PROSITE" id="PS50850">
    <property type="entry name" value="MFS"/>
    <property type="match status" value="1"/>
</dbReference>
<dbReference type="InterPro" id="IPR036259">
    <property type="entry name" value="MFS_trans_sf"/>
</dbReference>
<proteinExistence type="predicted"/>
<evidence type="ECO:0000256" key="3">
    <source>
        <dbReference type="ARBA" id="ARBA00022989"/>
    </source>
</evidence>
<keyword evidence="3 5" id="KW-1133">Transmembrane helix</keyword>
<gene>
    <name evidence="7" type="ORF">HNP60_002812</name>
</gene>
<feature type="transmembrane region" description="Helical" evidence="5">
    <location>
        <begin position="247"/>
        <end position="266"/>
    </location>
</feature>
<evidence type="ECO:0000259" key="6">
    <source>
        <dbReference type="PROSITE" id="PS50850"/>
    </source>
</evidence>
<feature type="transmembrane region" description="Helical" evidence="5">
    <location>
        <begin position="364"/>
        <end position="383"/>
    </location>
</feature>
<evidence type="ECO:0000256" key="4">
    <source>
        <dbReference type="ARBA" id="ARBA00023136"/>
    </source>
</evidence>
<accession>A0ABR6NHT2</accession>
<dbReference type="Gene3D" id="1.20.1250.20">
    <property type="entry name" value="MFS general substrate transporter like domains"/>
    <property type="match status" value="2"/>
</dbReference>
<protein>
    <submittedName>
        <fullName evidence="7">AAHS family 4-hydroxybenzoate transporter-like MFS transporter</fullName>
    </submittedName>
</protein>
<dbReference type="PANTHER" id="PTHR23508:SF10">
    <property type="entry name" value="CARBOXYLIC ACID TRANSPORTER PROTEIN HOMOLOG"/>
    <property type="match status" value="1"/>
</dbReference>
<dbReference type="InterPro" id="IPR020846">
    <property type="entry name" value="MFS_dom"/>
</dbReference>
<dbReference type="Proteomes" id="UP001138540">
    <property type="component" value="Unassembled WGS sequence"/>
</dbReference>
<keyword evidence="8" id="KW-1185">Reference proteome</keyword>
<evidence type="ECO:0000256" key="2">
    <source>
        <dbReference type="ARBA" id="ARBA00022692"/>
    </source>
</evidence>
<keyword evidence="2 5" id="KW-0812">Transmembrane</keyword>
<dbReference type="InterPro" id="IPR011701">
    <property type="entry name" value="MFS"/>
</dbReference>
<comment type="caution">
    <text evidence="7">The sequence shown here is derived from an EMBL/GenBank/DDBJ whole genome shotgun (WGS) entry which is preliminary data.</text>
</comment>
<feature type="domain" description="Major facilitator superfamily (MFS) profile" evidence="6">
    <location>
        <begin position="2"/>
        <end position="387"/>
    </location>
</feature>
<feature type="transmembrane region" description="Helical" evidence="5">
    <location>
        <begin position="127"/>
        <end position="145"/>
    </location>
</feature>
<feature type="transmembrane region" description="Helical" evidence="5">
    <location>
        <begin position="332"/>
        <end position="358"/>
    </location>
</feature>
<evidence type="ECO:0000313" key="7">
    <source>
        <dbReference type="EMBL" id="MBB5986838.1"/>
    </source>
</evidence>
<organism evidence="7 8">
    <name type="scientific">Sphingobium lignivorans</name>
    <dbReference type="NCBI Taxonomy" id="2735886"/>
    <lineage>
        <taxon>Bacteria</taxon>
        <taxon>Pseudomonadati</taxon>
        <taxon>Pseudomonadota</taxon>
        <taxon>Alphaproteobacteria</taxon>
        <taxon>Sphingomonadales</taxon>
        <taxon>Sphingomonadaceae</taxon>
        <taxon>Sphingobium</taxon>
    </lineage>
</organism>
<dbReference type="RefSeq" id="WP_221414686.1">
    <property type="nucleotide sequence ID" value="NZ_JACHKA010000001.1"/>
</dbReference>
<dbReference type="PANTHER" id="PTHR23508">
    <property type="entry name" value="CARBOXYLIC ACID TRANSPORTER PROTEIN HOMOLOG"/>
    <property type="match status" value="1"/>
</dbReference>
<dbReference type="EMBL" id="JACHKA010000001">
    <property type="protein sequence ID" value="MBB5986838.1"/>
    <property type="molecule type" value="Genomic_DNA"/>
</dbReference>
<feature type="transmembrane region" description="Helical" evidence="5">
    <location>
        <begin position="38"/>
        <end position="56"/>
    </location>
</feature>
<sequence>MPLLLCALIMFIDGYDLYALPLVVPYLSAELGIPPQQFGVALSAVLLGLGLGAVLIAPMGDRIGRRPVILTATAMMGLTCLGTATGSTVTEFTLWRLATGLSLGACLPNVTALVAELAPQGKSARTLTVVSMGISGGGIVAGLVAPPLISLGGWESLFVAGGIATLILLVALAWKLPESPTFRKSAGQVQERKSIAFVQLLSPPLLFSTVLFAGLYAVNALVLYYVTSWVPTILPNAGFAMDTASRFLSLIQLGGLLIGLGLSLLLDRGWAVPAIVGTYASVVVALLLLGVVAPGLWSWGFLLLVAGGGISAAHLVIMAVAVGFFPPHLRSSAIGIAVAVARLGAIGGPMLGGLAIGAGASTSTFFALAVLPACLCIGGALLIPRAQRTAKAVTPPAVVGAGA</sequence>
<dbReference type="Pfam" id="PF07690">
    <property type="entry name" value="MFS_1"/>
    <property type="match status" value="1"/>
</dbReference>
<feature type="transmembrane region" description="Helical" evidence="5">
    <location>
        <begin position="273"/>
        <end position="293"/>
    </location>
</feature>
<feature type="transmembrane region" description="Helical" evidence="5">
    <location>
        <begin position="195"/>
        <end position="227"/>
    </location>
</feature>
<feature type="transmembrane region" description="Helical" evidence="5">
    <location>
        <begin position="299"/>
        <end position="325"/>
    </location>
</feature>
<comment type="subcellular location">
    <subcellularLocation>
        <location evidence="1">Membrane</location>
        <topology evidence="1">Multi-pass membrane protein</topology>
    </subcellularLocation>
</comment>
<evidence type="ECO:0000256" key="5">
    <source>
        <dbReference type="SAM" id="Phobius"/>
    </source>
</evidence>
<feature type="transmembrane region" description="Helical" evidence="5">
    <location>
        <begin position="157"/>
        <end position="174"/>
    </location>
</feature>
<evidence type="ECO:0000313" key="8">
    <source>
        <dbReference type="Proteomes" id="UP001138540"/>
    </source>
</evidence>
<evidence type="ECO:0000256" key="1">
    <source>
        <dbReference type="ARBA" id="ARBA00004141"/>
    </source>
</evidence>
<feature type="transmembrane region" description="Helical" evidence="5">
    <location>
        <begin position="94"/>
        <end position="115"/>
    </location>
</feature>
<reference evidence="7 8" key="1">
    <citation type="submission" date="2020-08" db="EMBL/GenBank/DDBJ databases">
        <title>Exploring microbial biodiversity for novel pathways involved in the catabolism of aromatic compounds derived from lignin.</title>
        <authorList>
            <person name="Elkins J."/>
        </authorList>
    </citation>
    <scope>NUCLEOTIDE SEQUENCE [LARGE SCALE GENOMIC DNA]</scope>
    <source>
        <strain evidence="7 8">B1D3A</strain>
    </source>
</reference>
<dbReference type="SUPFAM" id="SSF103473">
    <property type="entry name" value="MFS general substrate transporter"/>
    <property type="match status" value="1"/>
</dbReference>
<feature type="transmembrane region" description="Helical" evidence="5">
    <location>
        <begin position="68"/>
        <end position="88"/>
    </location>
</feature>
<keyword evidence="4 5" id="KW-0472">Membrane</keyword>